<feature type="region of interest" description="Disordered" evidence="1">
    <location>
        <begin position="27"/>
        <end position="61"/>
    </location>
</feature>
<evidence type="ECO:0000313" key="2">
    <source>
        <dbReference type="EMBL" id="SFR33198.1"/>
    </source>
</evidence>
<evidence type="ECO:0000256" key="1">
    <source>
        <dbReference type="SAM" id="MobiDB-lite"/>
    </source>
</evidence>
<dbReference type="InterPro" id="IPR047676">
    <property type="entry name" value="FxLYD_dom"/>
</dbReference>
<evidence type="ECO:0008006" key="4">
    <source>
        <dbReference type="Google" id="ProtNLM"/>
    </source>
</evidence>
<dbReference type="OrthoDB" id="307372at2157"/>
<dbReference type="RefSeq" id="WP_089876024.1">
    <property type="nucleotide sequence ID" value="NZ_FOYS01000001.1"/>
</dbReference>
<gene>
    <name evidence="2" type="ORF">SAMN04488124_0259</name>
</gene>
<protein>
    <recommendedName>
        <fullName evidence="4">Tat (Twin-arginine translocation) pathway signal sequence</fullName>
    </recommendedName>
</protein>
<dbReference type="InterPro" id="IPR006311">
    <property type="entry name" value="TAT_signal"/>
</dbReference>
<dbReference type="NCBIfam" id="NF038353">
    <property type="entry name" value="FxLYD_dom"/>
    <property type="match status" value="1"/>
</dbReference>
<dbReference type="PROSITE" id="PS51318">
    <property type="entry name" value="TAT"/>
    <property type="match status" value="1"/>
</dbReference>
<organism evidence="2 3">
    <name type="scientific">Halogeometricum limi</name>
    <dbReference type="NCBI Taxonomy" id="555875"/>
    <lineage>
        <taxon>Archaea</taxon>
        <taxon>Methanobacteriati</taxon>
        <taxon>Methanobacteriota</taxon>
        <taxon>Stenosarchaea group</taxon>
        <taxon>Halobacteria</taxon>
        <taxon>Halobacteriales</taxon>
        <taxon>Haloferacaceae</taxon>
        <taxon>Halogeometricum</taxon>
    </lineage>
</organism>
<dbReference type="AlphaFoldDB" id="A0A1I6FTG8"/>
<proteinExistence type="predicted"/>
<evidence type="ECO:0000313" key="3">
    <source>
        <dbReference type="Proteomes" id="UP000243250"/>
    </source>
</evidence>
<reference evidence="3" key="1">
    <citation type="submission" date="2016-10" db="EMBL/GenBank/DDBJ databases">
        <authorList>
            <person name="Varghese N."/>
            <person name="Submissions S."/>
        </authorList>
    </citation>
    <scope>NUCLEOTIDE SEQUENCE [LARGE SCALE GENOMIC DNA]</scope>
    <source>
        <strain evidence="3">CGMCC 1.8711</strain>
    </source>
</reference>
<feature type="compositionally biased region" description="Acidic residues" evidence="1">
    <location>
        <begin position="30"/>
        <end position="39"/>
    </location>
</feature>
<name>A0A1I6FTG8_9EURY</name>
<dbReference type="EMBL" id="FOYS01000001">
    <property type="protein sequence ID" value="SFR33198.1"/>
    <property type="molecule type" value="Genomic_DNA"/>
</dbReference>
<sequence length="155" mass="16168">MVINRRAFLAGVGSLGVAALAGCTGGTDGGDAESSETESGDATGTETDGSGDVEGSVRGNDTPLEITEQNYFERGSVLGVSGTVENTGNSAYSIVTVHMSPMEEQQQLGKFYSTTAAQNVDQLGPGEEWHFAVSFDASAVKVFEKYEVWVTGKKA</sequence>
<dbReference type="Proteomes" id="UP000243250">
    <property type="component" value="Unassembled WGS sequence"/>
</dbReference>
<keyword evidence="3" id="KW-1185">Reference proteome</keyword>
<accession>A0A1I6FTG8</accession>
<dbReference type="PROSITE" id="PS51257">
    <property type="entry name" value="PROKAR_LIPOPROTEIN"/>
    <property type="match status" value="1"/>
</dbReference>